<dbReference type="EMBL" id="JTJR01000009">
    <property type="protein sequence ID" value="OBX05504.1"/>
    <property type="molecule type" value="Genomic_DNA"/>
</dbReference>
<name>A0A1A7PTX9_9PAST</name>
<dbReference type="PATRIC" id="fig|505345.6.peg.503"/>
<accession>A0A1A7PTX9</accession>
<dbReference type="Pfam" id="PF10722">
    <property type="entry name" value="YbjN"/>
    <property type="match status" value="1"/>
</dbReference>
<proteinExistence type="predicted"/>
<dbReference type="RefSeq" id="WP_065236792.1">
    <property type="nucleotide sequence ID" value="NZ_JTJR01000009.1"/>
</dbReference>
<reference evidence="1 2" key="1">
    <citation type="submission" date="2014-11" db="EMBL/GenBank/DDBJ databases">
        <title>Pan-genome of Gallibacterium spp.</title>
        <authorList>
            <person name="Kudirkiene E."/>
            <person name="Bojesen A.M."/>
        </authorList>
    </citation>
    <scope>NUCLEOTIDE SEQUENCE [LARGE SCALE GENOMIC DNA]</scope>
    <source>
        <strain evidence="1 2">59/S3/89</strain>
    </source>
</reference>
<evidence type="ECO:0008006" key="3">
    <source>
        <dbReference type="Google" id="ProtNLM"/>
    </source>
</evidence>
<dbReference type="InterPro" id="IPR019660">
    <property type="entry name" value="Put_sensory_transdc_reg_YbjN"/>
</dbReference>
<sequence length="143" mass="16197">MNKKAESFKSYLDNAKVDAFVVEEIADDALNTVVFRSHLDIGGNQLPTIVILDDSIYAMIRVLVAPKVESEEAVQKVQALLNDLNKQYKSFKYYLDNDNAIVLDTCLLTEGDKINGDLVYAMFEVLINHLNESYKTVMKSVWN</sequence>
<dbReference type="STRING" id="505345.QV06_02465"/>
<gene>
    <name evidence="1" type="ORF">QV06_02465</name>
</gene>
<organism evidence="1 2">
    <name type="scientific">Gallibacterium genomosp. 3</name>
    <dbReference type="NCBI Taxonomy" id="505345"/>
    <lineage>
        <taxon>Bacteria</taxon>
        <taxon>Pseudomonadati</taxon>
        <taxon>Pseudomonadota</taxon>
        <taxon>Gammaproteobacteria</taxon>
        <taxon>Pasteurellales</taxon>
        <taxon>Pasteurellaceae</taxon>
        <taxon>Gallibacterium</taxon>
    </lineage>
</organism>
<evidence type="ECO:0000313" key="2">
    <source>
        <dbReference type="Proteomes" id="UP000092626"/>
    </source>
</evidence>
<dbReference type="AlphaFoldDB" id="A0A1A7PTX9"/>
<dbReference type="Proteomes" id="UP000092626">
    <property type="component" value="Unassembled WGS sequence"/>
</dbReference>
<comment type="caution">
    <text evidence="1">The sequence shown here is derived from an EMBL/GenBank/DDBJ whole genome shotgun (WGS) entry which is preliminary data.</text>
</comment>
<evidence type="ECO:0000313" key="1">
    <source>
        <dbReference type="EMBL" id="OBX05504.1"/>
    </source>
</evidence>
<protein>
    <recommendedName>
        <fullName evidence="3">LktC</fullName>
    </recommendedName>
</protein>